<feature type="coiled-coil region" evidence="1">
    <location>
        <begin position="28"/>
        <end position="55"/>
    </location>
</feature>
<dbReference type="EMBL" id="MN739215">
    <property type="protein sequence ID" value="QHS93985.1"/>
    <property type="molecule type" value="Genomic_DNA"/>
</dbReference>
<name>A0A6C0BNJ9_9ZZZZ</name>
<feature type="compositionally biased region" description="Low complexity" evidence="2">
    <location>
        <begin position="104"/>
        <end position="114"/>
    </location>
</feature>
<evidence type="ECO:0000256" key="1">
    <source>
        <dbReference type="SAM" id="Coils"/>
    </source>
</evidence>
<proteinExistence type="predicted"/>
<evidence type="ECO:0000313" key="3">
    <source>
        <dbReference type="EMBL" id="QHS93985.1"/>
    </source>
</evidence>
<protein>
    <submittedName>
        <fullName evidence="3">Uncharacterized protein</fullName>
    </submittedName>
</protein>
<evidence type="ECO:0000256" key="2">
    <source>
        <dbReference type="SAM" id="MobiDB-lite"/>
    </source>
</evidence>
<reference evidence="3" key="1">
    <citation type="journal article" date="2020" name="Nature">
        <title>Giant virus diversity and host interactions through global metagenomics.</title>
        <authorList>
            <person name="Schulz F."/>
            <person name="Roux S."/>
            <person name="Paez-Espino D."/>
            <person name="Jungbluth S."/>
            <person name="Walsh D.A."/>
            <person name="Denef V.J."/>
            <person name="McMahon K.D."/>
            <person name="Konstantinidis K.T."/>
            <person name="Eloe-Fadrosh E.A."/>
            <person name="Kyrpides N.C."/>
            <person name="Woyke T."/>
        </authorList>
    </citation>
    <scope>NUCLEOTIDE SEQUENCE</scope>
    <source>
        <strain evidence="3">GVMAG-M-3300018416-26</strain>
    </source>
</reference>
<keyword evidence="1" id="KW-0175">Coiled coil</keyword>
<organism evidence="3">
    <name type="scientific">viral metagenome</name>
    <dbReference type="NCBI Taxonomy" id="1070528"/>
    <lineage>
        <taxon>unclassified sequences</taxon>
        <taxon>metagenomes</taxon>
        <taxon>organismal metagenomes</taxon>
    </lineage>
</organism>
<accession>A0A6C0BNJ9</accession>
<sequence>MLCIVEQIFTFILPLLNQHNINEGILLVLKLNDYVKEQENNVNILETKCKIITQENEYLKKMIDQNTQNYISLKEDLHQLCNTNLVNMLQMTKHQLEEIKDNVNNKTTSSSNNDGVVLNHNSK</sequence>
<feature type="region of interest" description="Disordered" evidence="2">
    <location>
        <begin position="103"/>
        <end position="123"/>
    </location>
</feature>
<dbReference type="AlphaFoldDB" id="A0A6C0BNJ9"/>